<dbReference type="Proteomes" id="UP000509626">
    <property type="component" value="Chromosome"/>
</dbReference>
<dbReference type="InterPro" id="IPR050707">
    <property type="entry name" value="HTH_MetabolicPath_Reg"/>
</dbReference>
<dbReference type="PANTHER" id="PTHR30136">
    <property type="entry name" value="HELIX-TURN-HELIX TRANSCRIPTIONAL REGULATOR, ICLR FAMILY"/>
    <property type="match status" value="1"/>
</dbReference>
<dbReference type="SMART" id="SM00346">
    <property type="entry name" value="HTH_ICLR"/>
    <property type="match status" value="1"/>
</dbReference>
<dbReference type="Gene3D" id="1.10.10.10">
    <property type="entry name" value="Winged helix-like DNA-binding domain superfamily/Winged helix DNA-binding domain"/>
    <property type="match status" value="1"/>
</dbReference>
<dbReference type="InterPro" id="IPR036388">
    <property type="entry name" value="WH-like_DNA-bd_sf"/>
</dbReference>
<dbReference type="EMBL" id="CP058579">
    <property type="protein sequence ID" value="QLG61057.1"/>
    <property type="molecule type" value="Genomic_DNA"/>
</dbReference>
<dbReference type="GO" id="GO:0045892">
    <property type="term" value="P:negative regulation of DNA-templated transcription"/>
    <property type="evidence" value="ECO:0007669"/>
    <property type="project" value="TreeGrafter"/>
</dbReference>
<dbReference type="Gene3D" id="3.30.450.40">
    <property type="match status" value="1"/>
</dbReference>
<keyword evidence="1" id="KW-0805">Transcription regulation</keyword>
<feature type="domain" description="IclR-ED" evidence="5">
    <location>
        <begin position="68"/>
        <end position="252"/>
    </location>
</feature>
<dbReference type="GO" id="GO:0003677">
    <property type="term" value="F:DNA binding"/>
    <property type="evidence" value="ECO:0007669"/>
    <property type="project" value="UniProtKB-KW"/>
</dbReference>
<evidence type="ECO:0000259" key="4">
    <source>
        <dbReference type="PROSITE" id="PS51077"/>
    </source>
</evidence>
<evidence type="ECO:0000313" key="7">
    <source>
        <dbReference type="Proteomes" id="UP000509626"/>
    </source>
</evidence>
<keyword evidence="3" id="KW-0804">Transcription</keyword>
<dbReference type="GO" id="GO:0003700">
    <property type="term" value="F:DNA-binding transcription factor activity"/>
    <property type="evidence" value="ECO:0007669"/>
    <property type="project" value="TreeGrafter"/>
</dbReference>
<dbReference type="InterPro" id="IPR014757">
    <property type="entry name" value="Tscrpt_reg_IclR_C"/>
</dbReference>
<dbReference type="SUPFAM" id="SSF55781">
    <property type="entry name" value="GAF domain-like"/>
    <property type="match status" value="1"/>
</dbReference>
<organism evidence="6 7">
    <name type="scientific">Halorarum salinum</name>
    <dbReference type="NCBI Taxonomy" id="2743089"/>
    <lineage>
        <taxon>Archaea</taxon>
        <taxon>Methanobacteriati</taxon>
        <taxon>Methanobacteriota</taxon>
        <taxon>Stenosarchaea group</taxon>
        <taxon>Halobacteria</taxon>
        <taxon>Halobacteriales</taxon>
        <taxon>Haloferacaceae</taxon>
        <taxon>Halorarum</taxon>
    </lineage>
</organism>
<dbReference type="GeneID" id="56036714"/>
<evidence type="ECO:0000313" key="6">
    <source>
        <dbReference type="EMBL" id="QLG61057.1"/>
    </source>
</evidence>
<name>A0A7D5Q8L5_9EURY</name>
<dbReference type="AlphaFoldDB" id="A0A7D5Q8L5"/>
<protein>
    <submittedName>
        <fullName evidence="6">IclR family transcriptional regulator</fullName>
    </submittedName>
</protein>
<evidence type="ECO:0000256" key="2">
    <source>
        <dbReference type="ARBA" id="ARBA00023125"/>
    </source>
</evidence>
<evidence type="ECO:0000256" key="1">
    <source>
        <dbReference type="ARBA" id="ARBA00023015"/>
    </source>
</evidence>
<dbReference type="CDD" id="cd00090">
    <property type="entry name" value="HTH_ARSR"/>
    <property type="match status" value="1"/>
</dbReference>
<keyword evidence="2" id="KW-0238">DNA-binding</keyword>
<sequence>MSQNSSKVKSLETGFRIFEALDELGGAGVTELATEIGVAKSTVHDHLVTMVEGGYVLKEGSEYRISLKFLDHGGRQRDNMGLYKVARPELRELAMDTGELVNLVTEERGLGVYLDLKRGENAVNLDTFLGKREHLHSTAAGKTILANRPESFVNDVIERHGLAGETEQTVTTPPELFDELDVVRERGFALDREEQLRGLCCVAAPITDDEGYALGALSISGPKNRMQPDRLENELADRVTQVANVIEVNLAYS</sequence>
<feature type="domain" description="HTH iclR-type" evidence="4">
    <location>
        <begin position="8"/>
        <end position="67"/>
    </location>
</feature>
<accession>A0A7D5Q8L5</accession>
<evidence type="ECO:0000259" key="5">
    <source>
        <dbReference type="PROSITE" id="PS51078"/>
    </source>
</evidence>
<reference evidence="6 7" key="1">
    <citation type="submission" date="2020-06" db="EMBL/GenBank/DDBJ databases">
        <title>NJ-3-1, isolated from saline soil.</title>
        <authorList>
            <person name="Cui H.L."/>
            <person name="Shi X."/>
        </authorList>
    </citation>
    <scope>NUCLEOTIDE SEQUENCE [LARGE SCALE GENOMIC DNA]</scope>
    <source>
        <strain evidence="6 7">NJ-3-1</strain>
    </source>
</reference>
<dbReference type="PROSITE" id="PS51078">
    <property type="entry name" value="ICLR_ED"/>
    <property type="match status" value="1"/>
</dbReference>
<dbReference type="InterPro" id="IPR011991">
    <property type="entry name" value="ArsR-like_HTH"/>
</dbReference>
<dbReference type="Pfam" id="PF09339">
    <property type="entry name" value="HTH_IclR"/>
    <property type="match status" value="1"/>
</dbReference>
<proteinExistence type="predicted"/>
<gene>
    <name evidence="6" type="ORF">HUG12_04605</name>
</gene>
<dbReference type="KEGG" id="halu:HUG12_04605"/>
<dbReference type="InterPro" id="IPR036390">
    <property type="entry name" value="WH_DNA-bd_sf"/>
</dbReference>
<dbReference type="Pfam" id="PF01614">
    <property type="entry name" value="IclR_C"/>
    <property type="match status" value="1"/>
</dbReference>
<dbReference type="PROSITE" id="PS51077">
    <property type="entry name" value="HTH_ICLR"/>
    <property type="match status" value="1"/>
</dbReference>
<dbReference type="SUPFAM" id="SSF46785">
    <property type="entry name" value="Winged helix' DNA-binding domain"/>
    <property type="match status" value="1"/>
</dbReference>
<dbReference type="RefSeq" id="WP_179267641.1">
    <property type="nucleotide sequence ID" value="NZ_CP058579.1"/>
</dbReference>
<dbReference type="PANTHER" id="PTHR30136:SF35">
    <property type="entry name" value="HTH-TYPE TRANSCRIPTIONAL REGULATOR RV1719"/>
    <property type="match status" value="1"/>
</dbReference>
<evidence type="ECO:0000256" key="3">
    <source>
        <dbReference type="ARBA" id="ARBA00023163"/>
    </source>
</evidence>
<dbReference type="OrthoDB" id="14763at2157"/>
<dbReference type="InterPro" id="IPR029016">
    <property type="entry name" value="GAF-like_dom_sf"/>
</dbReference>
<keyword evidence="7" id="KW-1185">Reference proteome</keyword>
<dbReference type="InterPro" id="IPR005471">
    <property type="entry name" value="Tscrpt_reg_IclR_N"/>
</dbReference>